<dbReference type="PRINTS" id="PR00080">
    <property type="entry name" value="SDRFAMILY"/>
</dbReference>
<evidence type="ECO:0000313" key="3">
    <source>
        <dbReference type="EMBL" id="CAQ88336.1"/>
    </source>
</evidence>
<comment type="similarity">
    <text evidence="1">Belongs to the short-chain dehydrogenases/reductases (SDR) family.</text>
</comment>
<protein>
    <submittedName>
        <fullName evidence="3">3-oxoacyl-[acyl-carrier-protein] reductase (3-ketoacyl-acyl carrier protein reductase)</fullName>
        <ecNumber evidence="3">1.1.1.100</ecNumber>
    </submittedName>
</protein>
<gene>
    <name evidence="3" type="ordered locus">EFER_0800</name>
</gene>
<evidence type="ECO:0000256" key="1">
    <source>
        <dbReference type="ARBA" id="ARBA00006484"/>
    </source>
</evidence>
<reference evidence="4" key="1">
    <citation type="journal article" date="2009" name="PLoS Genet.">
        <title>Organised genome dynamics in the Escherichia coli species results in highly diverse adaptive paths.</title>
        <authorList>
            <person name="Touchon M."/>
            <person name="Hoede C."/>
            <person name="Tenaillon O."/>
            <person name="Barbe V."/>
            <person name="Baeriswyl S."/>
            <person name="Bidet P."/>
            <person name="Bingen E."/>
            <person name="Bonacorsi S."/>
            <person name="Bouchier C."/>
            <person name="Bouvet O."/>
            <person name="Calteau A."/>
            <person name="Chiapello H."/>
            <person name="Clermont O."/>
            <person name="Cruveiller S."/>
            <person name="Danchin A."/>
            <person name="Diard M."/>
            <person name="Dossat C."/>
            <person name="Karoui M.E."/>
            <person name="Frapy E."/>
            <person name="Garry L."/>
            <person name="Ghigo J.M."/>
            <person name="Gilles A.M."/>
            <person name="Johnson J."/>
            <person name="Le Bouguenec C."/>
            <person name="Lescat M."/>
            <person name="Mangenot S."/>
            <person name="Martinez-Jehanne V."/>
            <person name="Matic I."/>
            <person name="Nassif X."/>
            <person name="Oztas S."/>
            <person name="Petit M.A."/>
            <person name="Pichon C."/>
            <person name="Rouy Z."/>
            <person name="Ruf C.S."/>
            <person name="Schneider D."/>
            <person name="Tourret J."/>
            <person name="Vacherie B."/>
            <person name="Vallenet D."/>
            <person name="Medigue C."/>
            <person name="Rocha E.P.C."/>
            <person name="Denamur E."/>
        </authorList>
    </citation>
    <scope>NUCLEOTIDE SEQUENCE [LARGE SCALE GENOMIC DNA]</scope>
    <source>
        <strain evidence="4">ATCC 35469 / DSM 13698 / BCRC 15582 / CCUG 18766 / IAM 14443 / JCM 21226 / LMG 7866 / NBRC 102419 / NCTC 12128 / CDC 0568-73</strain>
    </source>
</reference>
<dbReference type="EMBL" id="CU928158">
    <property type="protein sequence ID" value="CAQ88336.1"/>
    <property type="molecule type" value="Genomic_DNA"/>
</dbReference>
<dbReference type="Gene3D" id="3.40.50.720">
    <property type="entry name" value="NAD(P)-binding Rossmann-like Domain"/>
    <property type="match status" value="1"/>
</dbReference>
<proteinExistence type="inferred from homology"/>
<dbReference type="FunFam" id="3.40.50.720:FF:000173">
    <property type="entry name" value="3-oxoacyl-[acyl-carrier protein] reductase"/>
    <property type="match status" value="1"/>
</dbReference>
<dbReference type="HOGENOM" id="CLU_010194_1_3_6"/>
<dbReference type="Pfam" id="PF13561">
    <property type="entry name" value="adh_short_C2"/>
    <property type="match status" value="1"/>
</dbReference>
<sequence>MCCTASATSCKECVMTQTVLVTGAAAGLGNVIAMHLLSQGYQVVLSDVSLARAQQAADKLDNGAGHVLALELDIRQPQAFEQALKAIETRFGSLEVLVNNAALTLATSVMEIDVEEFDRVISTNLRGTFVGCQTIGRYFAKKGYGRIINLASLAGQNGGTASGAHYAASKGGILTLTKIFARELGKSGVTVNAIAPGPMDLPSVHALVPEEKMAGLLQMIPVGKLGDAEFVAQAVALLASPQAAFVTGATWDINGGLFMR</sequence>
<dbReference type="PANTHER" id="PTHR42760">
    <property type="entry name" value="SHORT-CHAIN DEHYDROGENASES/REDUCTASES FAMILY MEMBER"/>
    <property type="match status" value="1"/>
</dbReference>
<dbReference type="PROSITE" id="PS00061">
    <property type="entry name" value="ADH_SHORT"/>
    <property type="match status" value="1"/>
</dbReference>
<dbReference type="GO" id="GO:0004316">
    <property type="term" value="F:3-oxoacyl-[acyl-carrier-protein] reductase (NADPH) activity"/>
    <property type="evidence" value="ECO:0007669"/>
    <property type="project" value="UniProtKB-EC"/>
</dbReference>
<evidence type="ECO:0000256" key="2">
    <source>
        <dbReference type="ARBA" id="ARBA00023002"/>
    </source>
</evidence>
<accession>B7LLA8</accession>
<keyword evidence="2 3" id="KW-0560">Oxidoreductase</keyword>
<dbReference type="InterPro" id="IPR036291">
    <property type="entry name" value="NAD(P)-bd_dom_sf"/>
</dbReference>
<dbReference type="PANTHER" id="PTHR42760:SF133">
    <property type="entry name" value="3-OXOACYL-[ACYL-CARRIER-PROTEIN] REDUCTASE"/>
    <property type="match status" value="1"/>
</dbReference>
<dbReference type="Proteomes" id="UP000000745">
    <property type="component" value="Chromosome"/>
</dbReference>
<dbReference type="PRINTS" id="PR00081">
    <property type="entry name" value="GDHRDH"/>
</dbReference>
<dbReference type="KEGG" id="efe:EFER_0800"/>
<dbReference type="AlphaFoldDB" id="B7LLA8"/>
<organism evidence="3 4">
    <name type="scientific">Escherichia fergusonii (strain ATCC 35469 / DSM 13698 / CCUG 18766 / IAM 14443 / JCM 21226 / LMG 7866 / NBRC 102419 / NCTC 12128 / CDC 0568-73)</name>
    <dbReference type="NCBI Taxonomy" id="585054"/>
    <lineage>
        <taxon>Bacteria</taxon>
        <taxon>Pseudomonadati</taxon>
        <taxon>Pseudomonadota</taxon>
        <taxon>Gammaproteobacteria</taxon>
        <taxon>Enterobacterales</taxon>
        <taxon>Enterobacteriaceae</taxon>
        <taxon>Escherichia</taxon>
    </lineage>
</organism>
<keyword evidence="4" id="KW-1185">Reference proteome</keyword>
<name>B7LLA8_ESCF3</name>
<dbReference type="InterPro" id="IPR020904">
    <property type="entry name" value="Sc_DH/Rdtase_CS"/>
</dbReference>
<dbReference type="EC" id="1.1.1.100" evidence="3"/>
<dbReference type="InterPro" id="IPR002347">
    <property type="entry name" value="SDR_fam"/>
</dbReference>
<dbReference type="SUPFAM" id="SSF51735">
    <property type="entry name" value="NAD(P)-binding Rossmann-fold domains"/>
    <property type="match status" value="1"/>
</dbReference>
<evidence type="ECO:0000313" key="4">
    <source>
        <dbReference type="Proteomes" id="UP000000745"/>
    </source>
</evidence>